<keyword evidence="3" id="KW-0472">Membrane</keyword>
<organism evidence="4 5">
    <name type="scientific">Rotaria sordida</name>
    <dbReference type="NCBI Taxonomy" id="392033"/>
    <lineage>
        <taxon>Eukaryota</taxon>
        <taxon>Metazoa</taxon>
        <taxon>Spiralia</taxon>
        <taxon>Gnathifera</taxon>
        <taxon>Rotifera</taxon>
        <taxon>Eurotatoria</taxon>
        <taxon>Bdelloidea</taxon>
        <taxon>Philodinida</taxon>
        <taxon>Philodinidae</taxon>
        <taxon>Rotaria</taxon>
    </lineage>
</organism>
<evidence type="ECO:0000256" key="1">
    <source>
        <dbReference type="SAM" id="Coils"/>
    </source>
</evidence>
<evidence type="ECO:0000256" key="2">
    <source>
        <dbReference type="SAM" id="MobiDB-lite"/>
    </source>
</evidence>
<dbReference type="OrthoDB" id="10032096at2759"/>
<feature type="coiled-coil region" evidence="1">
    <location>
        <begin position="56"/>
        <end position="205"/>
    </location>
</feature>
<feature type="transmembrane region" description="Helical" evidence="3">
    <location>
        <begin position="643"/>
        <end position="663"/>
    </location>
</feature>
<dbReference type="EMBL" id="CAJNOO010000097">
    <property type="protein sequence ID" value="CAF0800212.1"/>
    <property type="molecule type" value="Genomic_DNA"/>
</dbReference>
<keyword evidence="3" id="KW-1133">Transmembrane helix</keyword>
<evidence type="ECO:0000256" key="3">
    <source>
        <dbReference type="SAM" id="Phobius"/>
    </source>
</evidence>
<proteinExistence type="predicted"/>
<keyword evidence="3" id="KW-0812">Transmembrane</keyword>
<dbReference type="AlphaFoldDB" id="A0A813SWI7"/>
<protein>
    <submittedName>
        <fullName evidence="4">Uncharacterized protein</fullName>
    </submittedName>
</protein>
<accession>A0A813SWI7</accession>
<feature type="region of interest" description="Disordered" evidence="2">
    <location>
        <begin position="507"/>
        <end position="542"/>
    </location>
</feature>
<gene>
    <name evidence="4" type="ORF">RFH988_LOCUS3880</name>
</gene>
<reference evidence="4" key="1">
    <citation type="submission" date="2021-02" db="EMBL/GenBank/DDBJ databases">
        <authorList>
            <person name="Nowell W R."/>
        </authorList>
    </citation>
    <scope>NUCLEOTIDE SEQUENCE</scope>
</reference>
<evidence type="ECO:0000313" key="5">
    <source>
        <dbReference type="Proteomes" id="UP000663882"/>
    </source>
</evidence>
<keyword evidence="1" id="KW-0175">Coiled coil</keyword>
<sequence length="667" mass="78831">MASAAAPTIRRIPPPRIYSSINRRRSTTETKQTIVYESDHDPEKCLIQENELRELNRRQLIRIQLLENDYRQLDDDIAQLQNQRDLLLKEKRILEEELDRSSYHASANVDLHVYTQKLENECRDLRCQITMREKEKFELTEMVTDFEVQIKQARDRQEEWRDAYNELESQLATETENRQCLEVQLKEANLRQKENEKQIHRLQNDLDEVILTKQEIIKSNYILVQNAESLREQLRTVRTQAAEIRFTSASSSISFDNLDESLPCLIYDNDNDDDDTPDCENINNQSGSCQSSLFSEINSLEIMSNETITKCLNGTTHDIELDLLLAKTTTLSSSLSLLNQLINEVKYLHEVLLEQINHDCLFNQEQERLLNMKILLKRVLENIQVFDTRFRKLQLLLIASREQQQCHQAELDDFFRLVDKRLLPESEQLSNSSSNQQRRLVSILGAYEHELDRLRRTTRTNDDIIRSQEQQLVEQQNMTSRWRMKNTFLEKNQRKLIDKIKELNNERRQLTESSSTQKRIRRRAQPTNQTEQQQEKPSLLLPFSSSSKPVIYDHCLIRSRSLPYLKSSDNSRKSRYDSGVVLTDEIFNNRPISINYNRRRIKSNTANQFVMHTSSHVCFQKTNNSINTNNSKHLTYRSSRFHWLFHIFFLLIISLLFSSMKFFSLDK</sequence>
<name>A0A813SWI7_9BILA</name>
<comment type="caution">
    <text evidence="4">The sequence shown here is derived from an EMBL/GenBank/DDBJ whole genome shotgun (WGS) entry which is preliminary data.</text>
</comment>
<evidence type="ECO:0000313" key="4">
    <source>
        <dbReference type="EMBL" id="CAF0800212.1"/>
    </source>
</evidence>
<dbReference type="Proteomes" id="UP000663882">
    <property type="component" value="Unassembled WGS sequence"/>
</dbReference>